<sequence length="294" mass="33600">MSQSLHAKIHSLQQPFESNCCHTFKQKKSIIFTHIHSHKRTFMFFILSKLLAFLISPFNLSTIFIITSLIFKQYRKTIMTYGLSILMLFSNPFLFRCAIQAWEEAPQPLPTDLQTCRNVVVLGGMSSHHAPSNRIRFAQSADRLMQAIEMVKTNQSQHLIITGGSANIMLKQRPEAAALYDFLKNNWLADSLILIDTLSRNTHENALHTSHLFDDLKLKKEIVLVTSAWHMPRAKRCFEKEGFRVVPVGADFLSPLEKVTPGDILIPSAGILQNWDLLMKEWLGMAVYKLKGYI</sequence>
<dbReference type="Pfam" id="PF02698">
    <property type="entry name" value="DUF218"/>
    <property type="match status" value="1"/>
</dbReference>
<dbReference type="Gene3D" id="3.40.50.620">
    <property type="entry name" value="HUPs"/>
    <property type="match status" value="1"/>
</dbReference>
<dbReference type="CDD" id="cd06259">
    <property type="entry name" value="YdcF-like"/>
    <property type="match status" value="1"/>
</dbReference>
<keyword evidence="1" id="KW-1133">Transmembrane helix</keyword>
<evidence type="ECO:0000313" key="4">
    <source>
        <dbReference type="Proteomes" id="UP000249239"/>
    </source>
</evidence>
<keyword evidence="1" id="KW-0812">Transmembrane</keyword>
<protein>
    <submittedName>
        <fullName evidence="3">Uncharacterized SAM-binding protein YcdF (DUF218 family)</fullName>
    </submittedName>
</protein>
<dbReference type="PANTHER" id="PTHR30336:SF4">
    <property type="entry name" value="ENVELOPE BIOGENESIS FACTOR ELYC"/>
    <property type="match status" value="1"/>
</dbReference>
<name>A0A2W7N7K5_9BACT</name>
<organism evidence="3 4">
    <name type="scientific">Breznakibacter xylanolyticus</name>
    <dbReference type="NCBI Taxonomy" id="990"/>
    <lineage>
        <taxon>Bacteria</taxon>
        <taxon>Pseudomonadati</taxon>
        <taxon>Bacteroidota</taxon>
        <taxon>Bacteroidia</taxon>
        <taxon>Marinilabiliales</taxon>
        <taxon>Marinilabiliaceae</taxon>
        <taxon>Breznakibacter</taxon>
    </lineage>
</organism>
<dbReference type="GO" id="GO:0005886">
    <property type="term" value="C:plasma membrane"/>
    <property type="evidence" value="ECO:0007669"/>
    <property type="project" value="TreeGrafter"/>
</dbReference>
<feature type="domain" description="DUF218" evidence="2">
    <location>
        <begin position="119"/>
        <end position="284"/>
    </location>
</feature>
<keyword evidence="1" id="KW-0472">Membrane</keyword>
<feature type="transmembrane region" description="Helical" evidence="1">
    <location>
        <begin position="50"/>
        <end position="71"/>
    </location>
</feature>
<dbReference type="InterPro" id="IPR014729">
    <property type="entry name" value="Rossmann-like_a/b/a_fold"/>
</dbReference>
<dbReference type="GO" id="GO:0000270">
    <property type="term" value="P:peptidoglycan metabolic process"/>
    <property type="evidence" value="ECO:0007669"/>
    <property type="project" value="TreeGrafter"/>
</dbReference>
<dbReference type="InterPro" id="IPR003848">
    <property type="entry name" value="DUF218"/>
</dbReference>
<comment type="caution">
    <text evidence="3">The sequence shown here is derived from an EMBL/GenBank/DDBJ whole genome shotgun (WGS) entry which is preliminary data.</text>
</comment>
<keyword evidence="4" id="KW-1185">Reference proteome</keyword>
<reference evidence="3 4" key="1">
    <citation type="submission" date="2018-06" db="EMBL/GenBank/DDBJ databases">
        <title>Genomic Encyclopedia of Archaeal and Bacterial Type Strains, Phase II (KMG-II): from individual species to whole genera.</title>
        <authorList>
            <person name="Goeker M."/>
        </authorList>
    </citation>
    <scope>NUCLEOTIDE SEQUENCE [LARGE SCALE GENOMIC DNA]</scope>
    <source>
        <strain evidence="3 4">DSM 6779</strain>
    </source>
</reference>
<feature type="transmembrane region" description="Helical" evidence="1">
    <location>
        <begin position="78"/>
        <end position="95"/>
    </location>
</feature>
<evidence type="ECO:0000256" key="1">
    <source>
        <dbReference type="SAM" id="Phobius"/>
    </source>
</evidence>
<dbReference type="Proteomes" id="UP000249239">
    <property type="component" value="Unassembled WGS sequence"/>
</dbReference>
<dbReference type="GO" id="GO:0043164">
    <property type="term" value="P:Gram-negative-bacterium-type cell wall biogenesis"/>
    <property type="evidence" value="ECO:0007669"/>
    <property type="project" value="TreeGrafter"/>
</dbReference>
<dbReference type="EMBL" id="QKZK01000013">
    <property type="protein sequence ID" value="PZX16375.1"/>
    <property type="molecule type" value="Genomic_DNA"/>
</dbReference>
<gene>
    <name evidence="3" type="ORF">LX69_01869</name>
</gene>
<dbReference type="AlphaFoldDB" id="A0A2W7N7K5"/>
<dbReference type="InterPro" id="IPR051599">
    <property type="entry name" value="Cell_Envelope_Assoc"/>
</dbReference>
<accession>A0A2W7N7K5</accession>
<dbReference type="PANTHER" id="PTHR30336">
    <property type="entry name" value="INNER MEMBRANE PROTEIN, PROBABLE PERMEASE"/>
    <property type="match status" value="1"/>
</dbReference>
<evidence type="ECO:0000313" key="3">
    <source>
        <dbReference type="EMBL" id="PZX16375.1"/>
    </source>
</evidence>
<proteinExistence type="predicted"/>
<evidence type="ECO:0000259" key="2">
    <source>
        <dbReference type="Pfam" id="PF02698"/>
    </source>
</evidence>